<name>A0A1E3W0G9_9HYPH</name>
<sequence length="73" mass="7659">MVTMAMIAAAMADGDDDHDLGGGNFGTRLQAAHVIDGALRVSGNGEDGAFIVAWRPQMTSRVLRDGIPMTGRD</sequence>
<dbReference type="Proteomes" id="UP000094501">
    <property type="component" value="Unassembled WGS sequence"/>
</dbReference>
<keyword evidence="2" id="KW-1185">Reference proteome</keyword>
<dbReference type="AlphaFoldDB" id="A0A1E3W0G9"/>
<proteinExistence type="predicted"/>
<evidence type="ECO:0000313" key="2">
    <source>
        <dbReference type="Proteomes" id="UP000094501"/>
    </source>
</evidence>
<accession>A0A1E3W0G9</accession>
<protein>
    <submittedName>
        <fullName evidence="1">Uncharacterized protein</fullName>
    </submittedName>
</protein>
<evidence type="ECO:0000313" key="1">
    <source>
        <dbReference type="EMBL" id="ODR99304.1"/>
    </source>
</evidence>
<dbReference type="EMBL" id="LPWG01000011">
    <property type="protein sequence ID" value="ODR99304.1"/>
    <property type="molecule type" value="Genomic_DNA"/>
</dbReference>
<organism evidence="1 2">
    <name type="scientific">Methyloceanibacter methanicus</name>
    <dbReference type="NCBI Taxonomy" id="1774968"/>
    <lineage>
        <taxon>Bacteria</taxon>
        <taxon>Pseudomonadati</taxon>
        <taxon>Pseudomonadota</taxon>
        <taxon>Alphaproteobacteria</taxon>
        <taxon>Hyphomicrobiales</taxon>
        <taxon>Hyphomicrobiaceae</taxon>
        <taxon>Methyloceanibacter</taxon>
    </lineage>
</organism>
<reference evidence="1 2" key="1">
    <citation type="journal article" date="2016" name="Environ. Microbiol.">
        <title>New Methyloceanibacter diversity from North Sea sediments includes methanotroph containing solely the soluble methane monooxygenase.</title>
        <authorList>
            <person name="Vekeman B."/>
            <person name="Kerckhof F.M."/>
            <person name="Cremers G."/>
            <person name="de Vos P."/>
            <person name="Vandamme P."/>
            <person name="Boon N."/>
            <person name="Op den Camp H.J."/>
            <person name="Heylen K."/>
        </authorList>
    </citation>
    <scope>NUCLEOTIDE SEQUENCE [LARGE SCALE GENOMIC DNA]</scope>
    <source>
        <strain evidence="1 2">R-67174</strain>
    </source>
</reference>
<gene>
    <name evidence="1" type="ORF">AUC68_04735</name>
</gene>
<comment type="caution">
    <text evidence="1">The sequence shown here is derived from an EMBL/GenBank/DDBJ whole genome shotgun (WGS) entry which is preliminary data.</text>
</comment>